<dbReference type="InterPro" id="IPR024740">
    <property type="entry name" value="Hen1_N"/>
</dbReference>
<dbReference type="CDD" id="cd02440">
    <property type="entry name" value="AdoMet_MTases"/>
    <property type="match status" value="1"/>
</dbReference>
<evidence type="ECO:0000256" key="8">
    <source>
        <dbReference type="ARBA" id="ARBA00022842"/>
    </source>
</evidence>
<dbReference type="InterPro" id="IPR038546">
    <property type="entry name" value="Hen1_N_sf"/>
</dbReference>
<gene>
    <name evidence="16" type="ORF">OKJ48_16650</name>
</gene>
<evidence type="ECO:0000256" key="4">
    <source>
        <dbReference type="ARBA" id="ARBA00022603"/>
    </source>
</evidence>
<evidence type="ECO:0000313" key="16">
    <source>
        <dbReference type="EMBL" id="MEB3961862.1"/>
    </source>
</evidence>
<keyword evidence="7" id="KW-0479">Metal-binding</keyword>
<evidence type="ECO:0000259" key="14">
    <source>
        <dbReference type="Pfam" id="PF08242"/>
    </source>
</evidence>
<comment type="caution">
    <text evidence="16">The sequence shown here is derived from an EMBL/GenBank/DDBJ whole genome shotgun (WGS) entry which is preliminary data.</text>
</comment>
<dbReference type="SUPFAM" id="SSF53335">
    <property type="entry name" value="S-adenosyl-L-methionine-dependent methyltransferases"/>
    <property type="match status" value="1"/>
</dbReference>
<name>A0ABU6CCI0_9ACTN</name>
<reference evidence="16 17" key="1">
    <citation type="submission" date="2022-10" db="EMBL/GenBank/DDBJ databases">
        <authorList>
            <person name="Xie J."/>
            <person name="Shen N."/>
        </authorList>
    </citation>
    <scope>NUCLEOTIDE SEQUENCE [LARGE SCALE GENOMIC DNA]</scope>
    <source>
        <strain evidence="16 17">DSM 41681</strain>
    </source>
</reference>
<dbReference type="Gene3D" id="3.30.1610.20">
    <property type="entry name" value="Hen1, N-terminal domain"/>
    <property type="match status" value="1"/>
</dbReference>
<accession>A0ABU6CCI0</accession>
<dbReference type="InterPro" id="IPR013217">
    <property type="entry name" value="Methyltransf_12"/>
</dbReference>
<keyword evidence="6" id="KW-0949">S-adenosyl-L-methionine</keyword>
<evidence type="ECO:0000256" key="10">
    <source>
        <dbReference type="ARBA" id="ARBA00023158"/>
    </source>
</evidence>
<protein>
    <recommendedName>
        <fullName evidence="3">Small RNA 2'-O-methyltransferase</fullName>
        <ecNumber evidence="11">2.1.1.386</ecNumber>
    </recommendedName>
</protein>
<evidence type="ECO:0000256" key="1">
    <source>
        <dbReference type="ARBA" id="ARBA00001946"/>
    </source>
</evidence>
<comment type="similarity">
    <text evidence="2">Belongs to the methyltransferase superfamily. HEN1 family.</text>
</comment>
<proteinExistence type="inferred from homology"/>
<evidence type="ECO:0000256" key="12">
    <source>
        <dbReference type="ARBA" id="ARBA00048418"/>
    </source>
</evidence>
<dbReference type="Proteomes" id="UP001352223">
    <property type="component" value="Unassembled WGS sequence"/>
</dbReference>
<comment type="cofactor">
    <cofactor evidence="1">
        <name>Mg(2+)</name>
        <dbReference type="ChEBI" id="CHEBI:18420"/>
    </cofactor>
</comment>
<dbReference type="EC" id="2.1.1.386" evidence="11"/>
<keyword evidence="10" id="KW-0943">RNA-mediated gene silencing</keyword>
<keyword evidence="8" id="KW-0460">Magnesium</keyword>
<evidence type="ECO:0000259" key="15">
    <source>
        <dbReference type="Pfam" id="PF12623"/>
    </source>
</evidence>
<evidence type="ECO:0000256" key="2">
    <source>
        <dbReference type="ARBA" id="ARBA00009026"/>
    </source>
</evidence>
<sequence>MFLTISTTGTPDRPATDLGFLLHKHPESAQAFSTSYGTAHVLYPEASAERCTAALLLEVDPVALVRRGKGKGRGGAPDAALAQYVNDRPYAASSLLAVALSAVFSSALRGVCKARPERAEETLPLRIEVPALPARGGPDLVRKLFEPLGWAVEAESVPLDERFPEWGASRYVRLVLEGELRLAQALRHLYVLLPVLDDAKHYWVSADEVDKLLRAGEGWLAEHPEQKLITSRYLSRRWALTREAMERLELVRLADADDTDVAEIDNAVDEQSDTEERPVPLAVQRREAILAALHEAGAARVLDLGCGQGQLLQALLKDVRFGEIVGVDVSVRALTIAARRLKLDRMGERQAARVQLFQGSLAYTDKRLKGYDAAVLSEVIEHLDLPRLPALEYAVFGSARPRTVLVTTPNVEYNVRWETLPAGHVRHGDHRFEWTRQEFRDWAERVAVRHGYRVRYVPVGPEDAEVGPPTQMAVFTLTDSNGTTPNAPTGTQKTAPTGPQKTGKKTDTKTDEKTEVEAA</sequence>
<feature type="region of interest" description="Disordered" evidence="13">
    <location>
        <begin position="477"/>
        <end position="519"/>
    </location>
</feature>
<dbReference type="EMBL" id="JAOZYB010000112">
    <property type="protein sequence ID" value="MEB3961862.1"/>
    <property type="molecule type" value="Genomic_DNA"/>
</dbReference>
<organism evidence="16 17">
    <name type="scientific">Streptomyces kunmingensis</name>
    <dbReference type="NCBI Taxonomy" id="68225"/>
    <lineage>
        <taxon>Bacteria</taxon>
        <taxon>Bacillati</taxon>
        <taxon>Actinomycetota</taxon>
        <taxon>Actinomycetes</taxon>
        <taxon>Kitasatosporales</taxon>
        <taxon>Streptomycetaceae</taxon>
        <taxon>Streptomyces</taxon>
    </lineage>
</organism>
<dbReference type="InterPro" id="IPR026610">
    <property type="entry name" value="Hen1"/>
</dbReference>
<evidence type="ECO:0000256" key="6">
    <source>
        <dbReference type="ARBA" id="ARBA00022691"/>
    </source>
</evidence>
<comment type="catalytic activity">
    <reaction evidence="12">
        <text>small RNA 3'-end nucleotide + S-adenosyl-L-methionine = small RNA 3'-end 2'-O-methylnucleotide + S-adenosyl-L-homocysteine + H(+)</text>
        <dbReference type="Rhea" id="RHEA:37887"/>
        <dbReference type="Rhea" id="RHEA-COMP:10415"/>
        <dbReference type="Rhea" id="RHEA-COMP:10416"/>
        <dbReference type="ChEBI" id="CHEBI:15378"/>
        <dbReference type="ChEBI" id="CHEBI:57856"/>
        <dbReference type="ChEBI" id="CHEBI:59789"/>
        <dbReference type="ChEBI" id="CHEBI:74896"/>
        <dbReference type="ChEBI" id="CHEBI:74898"/>
        <dbReference type="EC" id="2.1.1.386"/>
    </reaction>
</comment>
<evidence type="ECO:0000313" key="17">
    <source>
        <dbReference type="Proteomes" id="UP001352223"/>
    </source>
</evidence>
<evidence type="ECO:0000256" key="7">
    <source>
        <dbReference type="ARBA" id="ARBA00022723"/>
    </source>
</evidence>
<evidence type="ECO:0000256" key="5">
    <source>
        <dbReference type="ARBA" id="ARBA00022679"/>
    </source>
</evidence>
<keyword evidence="5" id="KW-0808">Transferase</keyword>
<feature type="compositionally biased region" description="Basic and acidic residues" evidence="13">
    <location>
        <begin position="504"/>
        <end position="519"/>
    </location>
</feature>
<feature type="compositionally biased region" description="Polar residues" evidence="13">
    <location>
        <begin position="477"/>
        <end position="492"/>
    </location>
</feature>
<evidence type="ECO:0000256" key="9">
    <source>
        <dbReference type="ARBA" id="ARBA00022884"/>
    </source>
</evidence>
<keyword evidence="17" id="KW-1185">Reference proteome</keyword>
<feature type="domain" description="Hen1 N-terminal" evidence="15">
    <location>
        <begin position="1"/>
        <end position="248"/>
    </location>
</feature>
<dbReference type="RefSeq" id="WP_324769227.1">
    <property type="nucleotide sequence ID" value="NZ_BAAATS010000027.1"/>
</dbReference>
<keyword evidence="4" id="KW-0489">Methyltransferase</keyword>
<dbReference type="PANTHER" id="PTHR21404:SF3">
    <property type="entry name" value="SMALL RNA 2'-O-METHYLTRANSFERASE"/>
    <property type="match status" value="1"/>
</dbReference>
<dbReference type="Pfam" id="PF12623">
    <property type="entry name" value="Hen1_L"/>
    <property type="match status" value="1"/>
</dbReference>
<evidence type="ECO:0000256" key="11">
    <source>
        <dbReference type="ARBA" id="ARBA00035025"/>
    </source>
</evidence>
<dbReference type="Pfam" id="PF08242">
    <property type="entry name" value="Methyltransf_12"/>
    <property type="match status" value="1"/>
</dbReference>
<evidence type="ECO:0000256" key="13">
    <source>
        <dbReference type="SAM" id="MobiDB-lite"/>
    </source>
</evidence>
<evidence type="ECO:0000256" key="3">
    <source>
        <dbReference type="ARBA" id="ARBA00021330"/>
    </source>
</evidence>
<dbReference type="Gene3D" id="3.40.50.150">
    <property type="entry name" value="Vaccinia Virus protein VP39"/>
    <property type="match status" value="1"/>
</dbReference>
<feature type="domain" description="Methyltransferase type 12" evidence="14">
    <location>
        <begin position="302"/>
        <end position="387"/>
    </location>
</feature>
<dbReference type="InterPro" id="IPR029063">
    <property type="entry name" value="SAM-dependent_MTases_sf"/>
</dbReference>
<dbReference type="PANTHER" id="PTHR21404">
    <property type="entry name" value="HEN1"/>
    <property type="match status" value="1"/>
</dbReference>
<dbReference type="InterPro" id="IPR024026">
    <property type="entry name" value="3'-RNA_MeTfrase_Hen1_bac"/>
</dbReference>
<dbReference type="NCBIfam" id="TIGR04074">
    <property type="entry name" value="bacter_Hen1"/>
    <property type="match status" value="1"/>
</dbReference>
<keyword evidence="9" id="KW-0694">RNA-binding</keyword>